<keyword evidence="17" id="KW-1185">Reference proteome</keyword>
<reference evidence="14" key="1">
    <citation type="journal article" date="1999" name="Methods Enzymol.">
        <title>High-efficiency full-length cDNA cloning.</title>
        <authorList>
            <person name="Carninci P."/>
            <person name="Hayashizaki Y."/>
        </authorList>
    </citation>
    <scope>NUCLEOTIDE SEQUENCE</scope>
    <source>
        <strain evidence="14">C57BL/6J</strain>
        <tissue evidence="14">Thymus</tissue>
    </source>
</reference>
<evidence type="ECO:0000256" key="5">
    <source>
        <dbReference type="ARBA" id="ARBA00023015"/>
    </source>
</evidence>
<dbReference type="IntAct" id="Q8C9M8">
    <property type="interactions" value="7"/>
</dbReference>
<reference evidence="14" key="5">
    <citation type="submission" date="2001-07" db="EMBL/GenBank/DDBJ databases">
        <authorList>
            <person name="Adachi J."/>
            <person name="Aizawa K."/>
            <person name="Akimura T."/>
            <person name="Arakawa T."/>
            <person name="Bono H."/>
            <person name="Carninci P."/>
            <person name="Fukuda S."/>
            <person name="Furuno M."/>
            <person name="Hanagaki T."/>
            <person name="Hara A."/>
            <person name="Hashizume W."/>
            <person name="Hayashida K."/>
            <person name="Hayatsu N."/>
            <person name="Hiramoto K."/>
            <person name="Hiraoka T."/>
            <person name="Hirozane T."/>
            <person name="Hori F."/>
            <person name="Imotani K."/>
            <person name="Ishii Y."/>
            <person name="Itoh M."/>
            <person name="Kagawa I."/>
            <person name="Kasukawa T."/>
            <person name="Katoh H."/>
            <person name="Kawai J."/>
            <person name="Kojima Y."/>
            <person name="Kondo S."/>
            <person name="Konno H."/>
            <person name="Kouda M."/>
            <person name="Koya S."/>
            <person name="Kurihara C."/>
            <person name="Matsuyama T."/>
            <person name="Miyazaki A."/>
            <person name="Murata M."/>
            <person name="Nakamura M."/>
            <person name="Nishi K."/>
            <person name="Nomura K."/>
            <person name="Numazaki R."/>
            <person name="Ohno M."/>
            <person name="Ohsato N."/>
            <person name="Okazaki Y."/>
            <person name="Saito R."/>
            <person name="Saitoh H."/>
            <person name="Sakai C."/>
            <person name="Sakai K."/>
            <person name="Sakazume N."/>
            <person name="Sano H."/>
            <person name="Sasaki D."/>
            <person name="Shibata K."/>
            <person name="Shinagawa A."/>
            <person name="Shiraki T."/>
            <person name="Sogabe Y."/>
            <person name="Tagami M."/>
            <person name="Tagawa A."/>
            <person name="Takahashi F."/>
            <person name="Takaku-Akahira S."/>
            <person name="Takeda Y."/>
            <person name="Tanaka T."/>
            <person name="Tomaru A."/>
            <person name="Toya T."/>
            <person name="Yasunishi A."/>
            <person name="Muramatsu M."/>
            <person name="Hayashizaki Y."/>
        </authorList>
    </citation>
    <scope>NUCLEOTIDE SEQUENCE</scope>
    <source>
        <strain evidence="14">C57BL/6J</strain>
        <tissue evidence="14">Thymus</tissue>
    </source>
</reference>
<reference evidence="14" key="2">
    <citation type="journal article" date="2000" name="Genome Res.">
        <title>Normalization and subtraction of cap-trapper-selected cDNAs to prepare full-length cDNA libraries for rapid discovery of new genes.</title>
        <authorList>
            <person name="Carninci P."/>
            <person name="Shibata Y."/>
            <person name="Hayatsu N."/>
            <person name="Sugahara Y."/>
            <person name="Shibata K."/>
            <person name="Itoh M."/>
            <person name="Konno H."/>
            <person name="Okazaki Y."/>
            <person name="Muramatsu M."/>
            <person name="Hayashizaki Y."/>
        </authorList>
    </citation>
    <scope>NUCLEOTIDE SEQUENCE</scope>
    <source>
        <strain evidence="14">C57BL/6J</strain>
        <tissue evidence="14">Thymus</tissue>
    </source>
</reference>
<feature type="compositionally biased region" description="Polar residues" evidence="11">
    <location>
        <begin position="1"/>
        <end position="15"/>
    </location>
</feature>
<evidence type="ECO:0000256" key="11">
    <source>
        <dbReference type="SAM" id="MobiDB-lite"/>
    </source>
</evidence>
<dbReference type="FunFam" id="3.30.160.60:FF:001613">
    <property type="entry name" value="Zinc finger protein 446"/>
    <property type="match status" value="1"/>
</dbReference>
<dbReference type="BioGRID-ORCS" id="269870">
    <property type="hits" value="1 hit in 77 CRISPR screens"/>
</dbReference>
<reference evidence="15" key="10">
    <citation type="journal article" date="2011" name="PLoS Biol.">
        <title>Modernizing reference genome assemblies.</title>
        <authorList>
            <person name="Church D.M."/>
            <person name="Schneider V.A."/>
            <person name="Graves T."/>
            <person name="Auger K."/>
            <person name="Cunningham F."/>
            <person name="Bouk N."/>
            <person name="Chen H.C."/>
            <person name="Agarwala R."/>
            <person name="McLaren W.M."/>
            <person name="Ritchie G.R."/>
            <person name="Albracht D."/>
            <person name="Kremitzki M."/>
            <person name="Rock S."/>
            <person name="Kotkiewicz H."/>
            <person name="Kremitzki C."/>
            <person name="Wollam A."/>
            <person name="Trani L."/>
            <person name="Fulton L."/>
            <person name="Fulton R."/>
            <person name="Matthews L."/>
            <person name="Whitehead S."/>
            <person name="Chow W."/>
            <person name="Torrance J."/>
            <person name="Dunn M."/>
            <person name="Harden G."/>
            <person name="Threadgold G."/>
            <person name="Wood J."/>
            <person name="Collins J."/>
            <person name="Heath P."/>
            <person name="Griffiths G."/>
            <person name="Pelan S."/>
            <person name="Grafham D."/>
            <person name="Eichler E.E."/>
            <person name="Weinstock G."/>
            <person name="Mardis E.R."/>
            <person name="Wilson R.K."/>
            <person name="Howe K."/>
            <person name="Flicek P."/>
            <person name="Hubbard T."/>
        </authorList>
    </citation>
    <scope>NUCLEOTIDE SEQUENCE [LARGE SCALE GENOMIC DNA]</scope>
    <source>
        <strain evidence="15">C57BL/6J</strain>
    </source>
</reference>
<dbReference type="KEGG" id="mmu:269870"/>
<reference evidence="14" key="7">
    <citation type="journal article" date="2005" name="Science">
        <title>The Transcriptional Landscape of the Mammalian Genome.</title>
        <authorList>
            <consortium name="The FANTOM Consortium"/>
            <consortium name="Riken Genome Exploration Research Group and Genome Science Group (Genome Network Project Core Group)"/>
        </authorList>
    </citation>
    <scope>NUCLEOTIDE SEQUENCE</scope>
    <source>
        <strain evidence="14">C57BL/6J</strain>
        <tissue evidence="14">Thymus</tissue>
    </source>
</reference>
<dbReference type="MGI" id="MGI:2442185">
    <property type="gene designation" value="Zfp446"/>
</dbReference>
<dbReference type="SMART" id="SM00431">
    <property type="entry name" value="SCAN"/>
    <property type="match status" value="1"/>
</dbReference>
<evidence type="ECO:0000256" key="7">
    <source>
        <dbReference type="ARBA" id="ARBA00023163"/>
    </source>
</evidence>
<reference evidence="15 17" key="9">
    <citation type="journal article" date="2009" name="PLoS Biol.">
        <title>Lineage-specific biology revealed by a finished genome assembly of the mouse.</title>
        <authorList>
            <consortium name="Mouse Genome Sequencing Consortium"/>
            <person name="Church D.M."/>
            <person name="Goodstadt L."/>
            <person name="Hillier L.W."/>
            <person name="Zody M.C."/>
            <person name="Goldstein S."/>
            <person name="She X."/>
            <person name="Bult C.J."/>
            <person name="Agarwala R."/>
            <person name="Cherry J.L."/>
            <person name="DiCuccio M."/>
            <person name="Hlavina W."/>
            <person name="Kapustin Y."/>
            <person name="Meric P."/>
            <person name="Maglott D."/>
            <person name="Birtle Z."/>
            <person name="Marques A.C."/>
            <person name="Graves T."/>
            <person name="Zhou S."/>
            <person name="Teague B."/>
            <person name="Potamousis K."/>
            <person name="Churas C."/>
            <person name="Place M."/>
            <person name="Herschleb J."/>
            <person name="Runnheim R."/>
            <person name="Forrest D."/>
            <person name="Amos-Landgraf J."/>
            <person name="Schwartz D.C."/>
            <person name="Cheng Z."/>
            <person name="Lindblad-Toh K."/>
            <person name="Eichler E.E."/>
            <person name="Ponting C.P."/>
        </authorList>
    </citation>
    <scope>NUCLEOTIDE SEQUENCE [LARGE SCALE GENOMIC DNA]</scope>
    <source>
        <strain evidence="15 17">C57BL/6J</strain>
    </source>
</reference>
<dbReference type="DNASU" id="269870"/>
<dbReference type="CTD" id="269870"/>
<feature type="domain" description="C2H2-type" evidence="12">
    <location>
        <begin position="419"/>
        <end position="442"/>
    </location>
</feature>
<dbReference type="GO" id="GO:0000981">
    <property type="term" value="F:DNA-binding transcription factor activity, RNA polymerase II-specific"/>
    <property type="evidence" value="ECO:0000318"/>
    <property type="project" value="GO_Central"/>
</dbReference>
<dbReference type="RefSeq" id="NP_001162034.1">
    <property type="nucleotide sequence ID" value="NM_001168562.1"/>
</dbReference>
<dbReference type="Antibodypedia" id="19695">
    <property type="antibodies" value="122 antibodies from 26 providers"/>
</dbReference>
<feature type="compositionally biased region" description="Basic and acidic residues" evidence="11">
    <location>
        <begin position="352"/>
        <end position="372"/>
    </location>
</feature>
<keyword evidence="1" id="KW-0479">Metal-binding</keyword>
<reference evidence="15" key="11">
    <citation type="submission" date="2025-05" db="UniProtKB">
        <authorList>
            <consortium name="Ensembl"/>
        </authorList>
    </citation>
    <scope>IDENTIFICATION</scope>
    <source>
        <strain evidence="15">C57BL/6J</strain>
    </source>
</reference>
<dbReference type="Reactome" id="R-MMU-212436">
    <property type="pathway name" value="Generic Transcription Pathway"/>
</dbReference>
<dbReference type="GeneTree" id="ENSGT00940000162092"/>
<dbReference type="FunFam" id="1.10.4020.10:FF:000001">
    <property type="entry name" value="zinc finger protein 263 isoform X1"/>
    <property type="match status" value="1"/>
</dbReference>
<evidence type="ECO:0000256" key="9">
    <source>
        <dbReference type="PROSITE-ProRule" id="PRU00042"/>
    </source>
</evidence>
<dbReference type="Proteomes" id="UP000000589">
    <property type="component" value="Chromosome 7"/>
</dbReference>
<dbReference type="InterPro" id="IPR038269">
    <property type="entry name" value="SCAN_sf"/>
</dbReference>
<dbReference type="ProteomicsDB" id="340830"/>
<dbReference type="RefSeq" id="NP_001162033.1">
    <property type="nucleotide sequence ID" value="NM_001168561.1"/>
</dbReference>
<dbReference type="AGR" id="MGI:2442185"/>
<dbReference type="GO" id="GO:0000978">
    <property type="term" value="F:RNA polymerase II cis-regulatory region sequence-specific DNA binding"/>
    <property type="evidence" value="ECO:0000318"/>
    <property type="project" value="GO_Central"/>
</dbReference>
<dbReference type="SMR" id="Q8C9M8"/>
<dbReference type="SMART" id="SM00355">
    <property type="entry name" value="ZnF_C2H2"/>
    <property type="match status" value="3"/>
</dbReference>
<keyword evidence="6" id="KW-0238">DNA-binding</keyword>
<dbReference type="VEuPathDB" id="HostDB:ENSMUSG00000033961"/>
<sequence length="523" mass="57976">MRKEANPQSAPSYVSPTAAVAREERLPSQEWEPPPELCSNATPRRGAKSLARERPWKRAVVLAEAHGRRSPSEGGRSGGADAGLAGLVPLSPPKRPFKTRMPSPRGTPHLSLRDSRTTLEEPEAARLRFRGFCYEEVEGPREALAQLRELCHQWLQPESSSKEHIIELLILEQFLGVLPPEIQAWVRGQRPGSPEEAAVLVEGLQHDPGQLLGWITAHILKPKMLPLVQKESSGSHHISAATESSKAGLAEAPLKAGIDRSTQISCSVKEEVSADGQEMVSPSALLSTQDSEGHLEHQETVSISFQTGRIQEWGLLDSSQKELCWGVMPEKYDTVVSQASLPLLQPETHVDSELRPKQEMPHEGPESLRSHPPEVGAIADPRLVQATPSERQSPCKDPSVLSPTPLLEAPARPTPRKLYVCEQCGLSFDWKSVFIIHLRTHTRGPGLERPSQVAREPAMKRSPGLRGYTCVECGRSFSWKSQLVIHRKSHAGQRRHFCRDCGCSFDWKFQLVIHRKIHQPEGP</sequence>
<evidence type="ECO:0000256" key="1">
    <source>
        <dbReference type="ARBA" id="ARBA00022723"/>
    </source>
</evidence>
<reference evidence="14" key="6">
    <citation type="journal article" date="2002" name="Nature">
        <title>Analysis of the mouse transcriptome based on functional annotation of 60,770 full-length cDNAs.</title>
        <authorList>
            <consortium name="The FANTOM Consortium and the RIKEN Genome Exploration Research Group Phase I and II Team"/>
        </authorList>
    </citation>
    <scope>NUCLEOTIDE SEQUENCE</scope>
    <source>
        <strain evidence="14">C57BL/6J</strain>
        <tissue evidence="14">Thymus</tissue>
    </source>
</reference>
<evidence type="ECO:0000256" key="3">
    <source>
        <dbReference type="ARBA" id="ARBA00022771"/>
    </source>
</evidence>
<feature type="region of interest" description="Disordered" evidence="11">
    <location>
        <begin position="352"/>
        <end position="374"/>
    </location>
</feature>
<dbReference type="PhosphoSitePlus" id="Q8C9M8"/>
<reference evidence="14" key="4">
    <citation type="journal article" date="2001" name="Nature">
        <title>Functional annotation of a full-length mouse cDNA collection.</title>
        <authorList>
            <consortium name="The RIKEN Genome Exploration Research Group Phase II Team and the FANTOM Consortium"/>
        </authorList>
    </citation>
    <scope>NUCLEOTIDE SEQUENCE</scope>
    <source>
        <strain evidence="14">C57BL/6J</strain>
        <tissue evidence="14">Thymus</tissue>
    </source>
</reference>
<feature type="region of interest" description="Disordered" evidence="11">
    <location>
        <begin position="387"/>
        <end position="408"/>
    </location>
</feature>
<dbReference type="EMBL" id="AK041761">
    <property type="protein sequence ID" value="BAC31056.1"/>
    <property type="molecule type" value="mRNA"/>
</dbReference>
<organism evidence="14">
    <name type="scientific">Mus musculus</name>
    <name type="common">Mouse</name>
    <dbReference type="NCBI Taxonomy" id="10090"/>
    <lineage>
        <taxon>Eukaryota</taxon>
        <taxon>Metazoa</taxon>
        <taxon>Chordata</taxon>
        <taxon>Craniata</taxon>
        <taxon>Vertebrata</taxon>
        <taxon>Euteleostomi</taxon>
        <taxon>Mammalia</taxon>
        <taxon>Eutheria</taxon>
        <taxon>Euarchontoglires</taxon>
        <taxon>Glires</taxon>
        <taxon>Rodentia</taxon>
        <taxon>Myomorpha</taxon>
        <taxon>Muroidea</taxon>
        <taxon>Muridae</taxon>
        <taxon>Murinae</taxon>
        <taxon>Mus</taxon>
        <taxon>Mus</taxon>
    </lineage>
</organism>
<dbReference type="CDD" id="cd07765">
    <property type="entry name" value="KRAB_A-box"/>
    <property type="match status" value="1"/>
</dbReference>
<evidence type="ECO:0007829" key="18">
    <source>
        <dbReference type="ProteomicsDB" id="Q8C9M8"/>
    </source>
</evidence>
<dbReference type="UCSC" id="uc009feu.2">
    <property type="organism name" value="mouse"/>
</dbReference>
<dbReference type="PaxDb" id="10090-ENSMUSP00000039073"/>
<dbReference type="Gene3D" id="3.30.160.60">
    <property type="entry name" value="Classic Zinc Finger"/>
    <property type="match status" value="3"/>
</dbReference>
<keyword evidence="3 9" id="KW-0863">Zinc-finger</keyword>
<evidence type="ECO:0000256" key="10">
    <source>
        <dbReference type="PROSITE-ProRule" id="PRU00187"/>
    </source>
</evidence>
<evidence type="ECO:0000313" key="16">
    <source>
        <dbReference type="MGI" id="MGI:2442185"/>
    </source>
</evidence>
<evidence type="ECO:0000313" key="15">
    <source>
        <dbReference type="Ensembl" id="ENSMUSP00000039073.8"/>
    </source>
</evidence>
<keyword evidence="5" id="KW-0805">Transcription regulation</keyword>
<dbReference type="PROSITE" id="PS50157">
    <property type="entry name" value="ZINC_FINGER_C2H2_2"/>
    <property type="match status" value="3"/>
</dbReference>
<dbReference type="PROSITE" id="PS50804">
    <property type="entry name" value="SCAN_BOX"/>
    <property type="match status" value="1"/>
</dbReference>
<evidence type="ECO:0000313" key="17">
    <source>
        <dbReference type="Proteomes" id="UP000000589"/>
    </source>
</evidence>
<dbReference type="GO" id="GO:0042802">
    <property type="term" value="F:identical protein binding"/>
    <property type="evidence" value="ECO:0000266"/>
    <property type="project" value="GO_Central"/>
</dbReference>
<evidence type="ECO:0000259" key="13">
    <source>
        <dbReference type="PROSITE" id="PS50804"/>
    </source>
</evidence>
<keyword evidence="8 10" id="KW-0539">Nucleus</keyword>
<dbReference type="PANTHER" id="PTHR45935:SF27">
    <property type="entry name" value="ZINC FINGER PROTEIN 446"/>
    <property type="match status" value="1"/>
</dbReference>
<dbReference type="Gene3D" id="6.10.140.140">
    <property type="match status" value="1"/>
</dbReference>
<name>Q8C9M8_MOUSE</name>
<dbReference type="InterPro" id="IPR036236">
    <property type="entry name" value="Znf_C2H2_sf"/>
</dbReference>
<dbReference type="ExpressionAtlas" id="Q8C9M8">
    <property type="expression patterns" value="baseline and differential"/>
</dbReference>
<dbReference type="Bgee" id="ENSMUSG00000033961">
    <property type="expression patterns" value="Expressed in ureteric bud trunk and 163 other cell types or tissues"/>
</dbReference>
<dbReference type="PANTHER" id="PTHR45935">
    <property type="entry name" value="PROTEIN ZBED8-RELATED"/>
    <property type="match status" value="1"/>
</dbReference>
<dbReference type="GeneID" id="269870"/>
<dbReference type="PROSITE" id="PS00028">
    <property type="entry name" value="ZINC_FINGER_C2H2_1"/>
    <property type="match status" value="3"/>
</dbReference>
<proteinExistence type="evidence at protein level"/>
<feature type="domain" description="SCAN box" evidence="13">
    <location>
        <begin position="126"/>
        <end position="207"/>
    </location>
</feature>
<comment type="subcellular location">
    <subcellularLocation>
        <location evidence="10">Nucleus</location>
    </subcellularLocation>
</comment>
<feature type="domain" description="C2H2-type" evidence="12">
    <location>
        <begin position="468"/>
        <end position="495"/>
    </location>
</feature>
<keyword evidence="4" id="KW-0862">Zinc</keyword>
<dbReference type="Pfam" id="PF00096">
    <property type="entry name" value="zf-C2H2"/>
    <property type="match status" value="1"/>
</dbReference>
<evidence type="ECO:0000256" key="4">
    <source>
        <dbReference type="ARBA" id="ARBA00022833"/>
    </source>
</evidence>
<feature type="region of interest" description="Disordered" evidence="11">
    <location>
        <begin position="1"/>
        <end position="118"/>
    </location>
</feature>
<dbReference type="InterPro" id="IPR050916">
    <property type="entry name" value="SCAN-C2H2_zinc_finger"/>
</dbReference>
<keyword evidence="2" id="KW-0677">Repeat</keyword>
<evidence type="ECO:0000256" key="6">
    <source>
        <dbReference type="ARBA" id="ARBA00023125"/>
    </source>
</evidence>
<protein>
    <submittedName>
        <fullName evidence="15">Zinc finger protein 446</fullName>
    </submittedName>
</protein>
<dbReference type="InterPro" id="IPR013087">
    <property type="entry name" value="Znf_C2H2_type"/>
</dbReference>
<dbReference type="GO" id="GO:0008270">
    <property type="term" value="F:zinc ion binding"/>
    <property type="evidence" value="ECO:0007669"/>
    <property type="project" value="UniProtKB-KW"/>
</dbReference>
<evidence type="ECO:0000256" key="2">
    <source>
        <dbReference type="ARBA" id="ARBA00022737"/>
    </source>
</evidence>
<dbReference type="STRING" id="10090.ENSMUSP00000039073"/>
<dbReference type="SUPFAM" id="SSF109640">
    <property type="entry name" value="KRAB domain (Kruppel-associated box)"/>
    <property type="match status" value="1"/>
</dbReference>
<dbReference type="OMA" id="DTQMERS"/>
<evidence type="ECO:0000313" key="14">
    <source>
        <dbReference type="EMBL" id="BAC31056.1"/>
    </source>
</evidence>
<dbReference type="GO" id="GO:0005634">
    <property type="term" value="C:nucleus"/>
    <property type="evidence" value="ECO:0007669"/>
    <property type="project" value="UniProtKB-SubCell"/>
</dbReference>
<dbReference type="InterPro" id="IPR036051">
    <property type="entry name" value="KRAB_dom_sf"/>
</dbReference>
<dbReference type="Pfam" id="PF01352">
    <property type="entry name" value="KRAB"/>
    <property type="match status" value="1"/>
</dbReference>
<dbReference type="SUPFAM" id="SSF57667">
    <property type="entry name" value="beta-beta-alpha zinc fingers"/>
    <property type="match status" value="2"/>
</dbReference>
<dbReference type="FunFam" id="3.30.160.60:FF:000939">
    <property type="entry name" value="zinc finger protein 8 isoform X1"/>
    <property type="match status" value="1"/>
</dbReference>
<reference evidence="14" key="8">
    <citation type="journal article" date="2005" name="Science">
        <title>Antisense Transcription in the Mammalian Transcriptome.</title>
        <authorList>
            <consortium name="RIKEN Genome Exploration Research Group and Genome Science Group (Genome Network Project Core Group) and the FANTOM Consortium"/>
        </authorList>
    </citation>
    <scope>NUCLEOTIDE SEQUENCE</scope>
    <source>
        <strain evidence="14">C57BL/6J</strain>
        <tissue evidence="14">Thymus</tissue>
    </source>
</reference>
<dbReference type="CDD" id="cd07936">
    <property type="entry name" value="SCAN"/>
    <property type="match status" value="1"/>
</dbReference>
<evidence type="ECO:0000256" key="8">
    <source>
        <dbReference type="ARBA" id="ARBA00023242"/>
    </source>
</evidence>
<evidence type="ECO:0000259" key="12">
    <source>
        <dbReference type="PROSITE" id="PS50157"/>
    </source>
</evidence>
<dbReference type="GO" id="GO:0006357">
    <property type="term" value="P:regulation of transcription by RNA polymerase II"/>
    <property type="evidence" value="ECO:0000318"/>
    <property type="project" value="GO_Central"/>
</dbReference>
<keyword evidence="7" id="KW-0804">Transcription</keyword>
<dbReference type="Gene3D" id="1.10.4020.10">
    <property type="entry name" value="DNA breaking-rejoining enzymes"/>
    <property type="match status" value="1"/>
</dbReference>
<feature type="domain" description="C2H2-type" evidence="12">
    <location>
        <begin position="496"/>
        <end position="523"/>
    </location>
</feature>
<dbReference type="RefSeq" id="NP_780767.1">
    <property type="nucleotide sequence ID" value="NM_175558.5"/>
</dbReference>
<dbReference type="InterPro" id="IPR003309">
    <property type="entry name" value="SCAN_dom"/>
</dbReference>
<dbReference type="OrthoDB" id="6077919at2759"/>
<dbReference type="Pfam" id="PF02023">
    <property type="entry name" value="SCAN"/>
    <property type="match status" value="1"/>
</dbReference>
<reference evidence="14" key="3">
    <citation type="journal article" date="2000" name="Genome Res.">
        <title>RIKEN integrated sequence analysis (RISA) system--384-format sequencing pipeline with 384 multicapillary sequencer.</title>
        <authorList>
            <person name="Shibata K."/>
            <person name="Itoh M."/>
            <person name="Aizawa K."/>
            <person name="Nagaoka S."/>
            <person name="Sasaki N."/>
            <person name="Carninci P."/>
            <person name="Konno H."/>
            <person name="Akiyama J."/>
            <person name="Nishi K."/>
            <person name="Kitsunai T."/>
            <person name="Tashiro H."/>
            <person name="Itoh M."/>
            <person name="Sumi N."/>
            <person name="Ishii Y."/>
            <person name="Nakamura S."/>
            <person name="Hazama M."/>
            <person name="Nishine T."/>
            <person name="Harada A."/>
            <person name="Yamamoto R."/>
            <person name="Matsumoto H."/>
            <person name="Sakaguchi S."/>
            <person name="Ikegami T."/>
            <person name="Kashiwagi K."/>
            <person name="Fujiwake S."/>
            <person name="Inoue K."/>
            <person name="Togawa Y."/>
            <person name="Izawa M."/>
            <person name="Ohara E."/>
            <person name="Watahiki M."/>
            <person name="Yoneda Y."/>
            <person name="Ishikawa T."/>
            <person name="Ozawa K."/>
            <person name="Tanaka T."/>
            <person name="Matsuura S."/>
            <person name="Kawai J."/>
            <person name="Okazaki Y."/>
            <person name="Muramatsu M."/>
            <person name="Inoue Y."/>
            <person name="Kira A."/>
            <person name="Hayashizaki Y."/>
        </authorList>
    </citation>
    <scope>NUCLEOTIDE SEQUENCE</scope>
    <source>
        <strain evidence="14">C57BL/6J</strain>
        <tissue evidence="14">Thymus</tissue>
    </source>
</reference>
<accession>Q8C9M8</accession>
<keyword evidence="18" id="KW-1267">Proteomics identification</keyword>
<dbReference type="AlphaFoldDB" id="Q8C9M8"/>
<gene>
    <name evidence="15 16" type="primary">Zfp446</name>
</gene>
<dbReference type="SUPFAM" id="SSF47353">
    <property type="entry name" value="Retrovirus capsid dimerization domain-like"/>
    <property type="match status" value="1"/>
</dbReference>
<dbReference type="InterPro" id="IPR001909">
    <property type="entry name" value="KRAB"/>
</dbReference>
<dbReference type="Ensembl" id="ENSMUST00000045810.15">
    <property type="protein sequence ID" value="ENSMUSP00000039073.8"/>
    <property type="gene ID" value="ENSMUSG00000033961.17"/>
</dbReference>
<dbReference type="eggNOG" id="KOG1721">
    <property type="taxonomic scope" value="Eukaryota"/>
</dbReference>